<dbReference type="InterPro" id="IPR035965">
    <property type="entry name" value="PAS-like_dom_sf"/>
</dbReference>
<feature type="domain" description="Response regulatory" evidence="14">
    <location>
        <begin position="1171"/>
        <end position="1289"/>
    </location>
</feature>
<feature type="region of interest" description="Disordered" evidence="12">
    <location>
        <begin position="16"/>
        <end position="40"/>
    </location>
</feature>
<evidence type="ECO:0000256" key="1">
    <source>
        <dbReference type="ARBA" id="ARBA00000085"/>
    </source>
</evidence>
<keyword evidence="8" id="KW-0067">ATP-binding</keyword>
<dbReference type="Gene3D" id="3.30.565.10">
    <property type="entry name" value="Histidine kinase-like ATPase, C-terminal domain"/>
    <property type="match status" value="2"/>
</dbReference>
<dbReference type="PROSITE" id="PS50110">
    <property type="entry name" value="RESPONSE_REGULATORY"/>
    <property type="match status" value="2"/>
</dbReference>
<dbReference type="Pfam" id="PF13426">
    <property type="entry name" value="PAS_9"/>
    <property type="match status" value="1"/>
</dbReference>
<dbReference type="Pfam" id="PF08447">
    <property type="entry name" value="PAS_3"/>
    <property type="match status" value="1"/>
</dbReference>
<dbReference type="SUPFAM" id="SSF55874">
    <property type="entry name" value="ATPase domain of HSP90 chaperone/DNA topoisomerase II/histidine kinase"/>
    <property type="match status" value="2"/>
</dbReference>
<feature type="domain" description="Histidine kinase" evidence="13">
    <location>
        <begin position="902"/>
        <end position="1148"/>
    </location>
</feature>
<evidence type="ECO:0000259" key="14">
    <source>
        <dbReference type="PROSITE" id="PS50110"/>
    </source>
</evidence>
<evidence type="ECO:0000256" key="12">
    <source>
        <dbReference type="SAM" id="MobiDB-lite"/>
    </source>
</evidence>
<gene>
    <name evidence="17" type="ORF">ENR64_07245</name>
</gene>
<dbReference type="SUPFAM" id="SSF55785">
    <property type="entry name" value="PYP-like sensor domain (PAS domain)"/>
    <property type="match status" value="2"/>
</dbReference>
<dbReference type="Gene3D" id="3.30.450.20">
    <property type="entry name" value="PAS domain"/>
    <property type="match status" value="2"/>
</dbReference>
<dbReference type="CDD" id="cd16922">
    <property type="entry name" value="HATPase_EvgS-ArcB-TorS-like"/>
    <property type="match status" value="2"/>
</dbReference>
<reference evidence="17" key="1">
    <citation type="journal article" date="2020" name="mSystems">
        <title>Genome- and Community-Level Interaction Insights into Carbon Utilization and Element Cycling Functions of Hydrothermarchaeota in Hydrothermal Sediment.</title>
        <authorList>
            <person name="Zhou Z."/>
            <person name="Liu Y."/>
            <person name="Xu W."/>
            <person name="Pan J."/>
            <person name="Luo Z.H."/>
            <person name="Li M."/>
        </authorList>
    </citation>
    <scope>NUCLEOTIDE SEQUENCE [LARGE SCALE GENOMIC DNA]</scope>
    <source>
        <strain evidence="17">SpSt-418</strain>
    </source>
</reference>
<feature type="domain" description="Response regulatory" evidence="14">
    <location>
        <begin position="310"/>
        <end position="425"/>
    </location>
</feature>
<dbReference type="Gene3D" id="3.40.50.2300">
    <property type="match status" value="2"/>
</dbReference>
<dbReference type="PRINTS" id="PR00344">
    <property type="entry name" value="BCTRLSENSOR"/>
</dbReference>
<keyword evidence="6" id="KW-0547">Nucleotide-binding</keyword>
<proteinExistence type="inferred from homology"/>
<dbReference type="InterPro" id="IPR003661">
    <property type="entry name" value="HisK_dim/P_dom"/>
</dbReference>
<evidence type="ECO:0000313" key="17">
    <source>
        <dbReference type="EMBL" id="HFM97552.1"/>
    </source>
</evidence>
<dbReference type="PROSITE" id="PS50112">
    <property type="entry name" value="PAS"/>
    <property type="match status" value="1"/>
</dbReference>
<dbReference type="InterPro" id="IPR001610">
    <property type="entry name" value="PAC"/>
</dbReference>
<dbReference type="EMBL" id="DSRU01000091">
    <property type="protein sequence ID" value="HFM97552.1"/>
    <property type="molecule type" value="Genomic_DNA"/>
</dbReference>
<evidence type="ECO:0000256" key="7">
    <source>
        <dbReference type="ARBA" id="ARBA00022777"/>
    </source>
</evidence>
<dbReference type="InterPro" id="IPR036890">
    <property type="entry name" value="HATPase_C_sf"/>
</dbReference>
<keyword evidence="4 11" id="KW-0597">Phosphoprotein</keyword>
<dbReference type="FunFam" id="3.30.565.10:FF:000037">
    <property type="entry name" value="Hybrid sensor histidine kinase/response regulator"/>
    <property type="match status" value="1"/>
</dbReference>
<dbReference type="SMART" id="SM00065">
    <property type="entry name" value="GAF"/>
    <property type="match status" value="1"/>
</dbReference>
<dbReference type="CDD" id="cd17574">
    <property type="entry name" value="REC_OmpR"/>
    <property type="match status" value="1"/>
</dbReference>
<feature type="domain" description="Histidine kinase" evidence="13">
    <location>
        <begin position="56"/>
        <end position="230"/>
    </location>
</feature>
<evidence type="ECO:0000256" key="11">
    <source>
        <dbReference type="PROSITE-ProRule" id="PRU00169"/>
    </source>
</evidence>
<feature type="domain" description="PAC" evidence="16">
    <location>
        <begin position="825"/>
        <end position="877"/>
    </location>
</feature>
<dbReference type="GO" id="GO:0000155">
    <property type="term" value="F:phosphorelay sensor kinase activity"/>
    <property type="evidence" value="ECO:0007669"/>
    <property type="project" value="InterPro"/>
</dbReference>
<dbReference type="SUPFAM" id="SSF52172">
    <property type="entry name" value="CheY-like"/>
    <property type="match status" value="2"/>
</dbReference>
<dbReference type="InterPro" id="IPR003018">
    <property type="entry name" value="GAF"/>
</dbReference>
<dbReference type="SMART" id="SM00387">
    <property type="entry name" value="HATPase_c"/>
    <property type="match status" value="2"/>
</dbReference>
<feature type="modified residue" description="4-aspartylphosphate" evidence="11">
    <location>
        <position position="358"/>
    </location>
</feature>
<evidence type="ECO:0000256" key="8">
    <source>
        <dbReference type="ARBA" id="ARBA00022840"/>
    </source>
</evidence>
<evidence type="ECO:0000259" key="16">
    <source>
        <dbReference type="PROSITE" id="PS50113"/>
    </source>
</evidence>
<dbReference type="Gene3D" id="1.10.287.130">
    <property type="match status" value="2"/>
</dbReference>
<evidence type="ECO:0000256" key="3">
    <source>
        <dbReference type="ARBA" id="ARBA00012438"/>
    </source>
</evidence>
<dbReference type="InterPro" id="IPR029016">
    <property type="entry name" value="GAF-like_dom_sf"/>
</dbReference>
<dbReference type="GO" id="GO:0005524">
    <property type="term" value="F:ATP binding"/>
    <property type="evidence" value="ECO:0007669"/>
    <property type="project" value="UniProtKB-KW"/>
</dbReference>
<organism evidence="17">
    <name type="scientific">Oscillatoriales cyanobacterium SpSt-418</name>
    <dbReference type="NCBI Taxonomy" id="2282169"/>
    <lineage>
        <taxon>Bacteria</taxon>
        <taxon>Bacillati</taxon>
        <taxon>Cyanobacteriota</taxon>
        <taxon>Cyanophyceae</taxon>
        <taxon>Oscillatoriophycideae</taxon>
        <taxon>Oscillatoriales</taxon>
    </lineage>
</organism>
<feature type="domain" description="PAS" evidence="15">
    <location>
        <begin position="751"/>
        <end position="822"/>
    </location>
</feature>
<dbReference type="Pfam" id="PF02518">
    <property type="entry name" value="HATPase_c"/>
    <property type="match status" value="2"/>
</dbReference>
<dbReference type="Gene3D" id="3.30.450.40">
    <property type="match status" value="1"/>
</dbReference>
<evidence type="ECO:0000256" key="2">
    <source>
        <dbReference type="ARBA" id="ARBA00006402"/>
    </source>
</evidence>
<evidence type="ECO:0000256" key="9">
    <source>
        <dbReference type="ARBA" id="ARBA00023012"/>
    </source>
</evidence>
<dbReference type="InterPro" id="IPR000700">
    <property type="entry name" value="PAS-assoc_C"/>
</dbReference>
<dbReference type="InterPro" id="IPR011006">
    <property type="entry name" value="CheY-like_superfamily"/>
</dbReference>
<dbReference type="PROSITE" id="PS50109">
    <property type="entry name" value="HIS_KIN"/>
    <property type="match status" value="2"/>
</dbReference>
<name>A0A7C3PBX5_9CYAN</name>
<evidence type="ECO:0000259" key="15">
    <source>
        <dbReference type="PROSITE" id="PS50112"/>
    </source>
</evidence>
<keyword evidence="7" id="KW-0418">Kinase</keyword>
<dbReference type="Pfam" id="PF00512">
    <property type="entry name" value="HisKA"/>
    <property type="match status" value="1"/>
</dbReference>
<dbReference type="SUPFAM" id="SSF55781">
    <property type="entry name" value="GAF domain-like"/>
    <property type="match status" value="1"/>
</dbReference>
<comment type="caution">
    <text evidence="17">The sequence shown here is derived from an EMBL/GenBank/DDBJ whole genome shotgun (WGS) entry which is preliminary data.</text>
</comment>
<dbReference type="Pfam" id="PF01590">
    <property type="entry name" value="GAF"/>
    <property type="match status" value="1"/>
</dbReference>
<comment type="similarity">
    <text evidence="2">In the N-terminal section; belongs to the phytochrome family.</text>
</comment>
<keyword evidence="9" id="KW-0902">Two-component regulatory system</keyword>
<evidence type="ECO:0000259" key="13">
    <source>
        <dbReference type="PROSITE" id="PS50109"/>
    </source>
</evidence>
<dbReference type="PANTHER" id="PTHR43547">
    <property type="entry name" value="TWO-COMPONENT HISTIDINE KINASE"/>
    <property type="match status" value="1"/>
</dbReference>
<dbReference type="Pfam" id="PF00072">
    <property type="entry name" value="Response_reg"/>
    <property type="match status" value="2"/>
</dbReference>
<comment type="catalytic activity">
    <reaction evidence="1">
        <text>ATP + protein L-histidine = ADP + protein N-phospho-L-histidine.</text>
        <dbReference type="EC" id="2.7.13.3"/>
    </reaction>
</comment>
<dbReference type="FunFam" id="3.30.565.10:FF:000010">
    <property type="entry name" value="Sensor histidine kinase RcsC"/>
    <property type="match status" value="1"/>
</dbReference>
<feature type="modified residue" description="4-aspartylphosphate" evidence="11">
    <location>
        <position position="1220"/>
    </location>
</feature>
<evidence type="ECO:0000256" key="10">
    <source>
        <dbReference type="ARBA" id="ARBA00074306"/>
    </source>
</evidence>
<dbReference type="InterPro" id="IPR001789">
    <property type="entry name" value="Sig_transdc_resp-reg_receiver"/>
</dbReference>
<dbReference type="InterPro" id="IPR036097">
    <property type="entry name" value="HisK_dim/P_sf"/>
</dbReference>
<dbReference type="PANTHER" id="PTHR43547:SF2">
    <property type="entry name" value="HYBRID SIGNAL TRANSDUCTION HISTIDINE KINASE C"/>
    <property type="match status" value="1"/>
</dbReference>
<dbReference type="InterPro" id="IPR000014">
    <property type="entry name" value="PAS"/>
</dbReference>
<evidence type="ECO:0000256" key="6">
    <source>
        <dbReference type="ARBA" id="ARBA00022741"/>
    </source>
</evidence>
<dbReference type="SMART" id="SM00448">
    <property type="entry name" value="REC"/>
    <property type="match status" value="2"/>
</dbReference>
<accession>A0A7C3PBX5</accession>
<dbReference type="InterPro" id="IPR003594">
    <property type="entry name" value="HATPase_dom"/>
</dbReference>
<sequence>MLSPIEDALAMVGEWESAGDNEGEYESASDRPPPQPPNTPATLKEQLQLAHRNGLRLLKLVNTLLDFSRLEAGRVQACYEPTDLATFTAELASVFRSAIERANLQLTVDCLPLSEVVYVDREMWEKIIFNLLSNAFKFTFEGEILVRLQRLNHQVELTVQDTGIGIPATELPHLFERFHRVEGALGRSIEGSGIGLSLVQELVKLHHGTINVTSVEGVGTCFTILIPLGTAHLPPNQIEANRTLPSTVSGANSYLEEVLRWLPEADFRVPAIALGLDNKIAELASALQNQSVRSQHRNREDAESASRRSRILLADDNADMRDYIKRLLSQQYEVQTVADGAAALGATQQQVPDLVLTDVMMPKLDGFGLLQALRADPQTQEIPIIMLSARAGEEARIEGLAAGADDYLTKPFSAKELLARVEATLKLAQLRQEAAKSLQRSEERYRAFVQHSSEGIWRFEVDPPMAIAHSEAEQIQYFYQHAYLAECNEVVAQMYGVSSPDDLLGAKLDDFLVASDPRNLEYLKAFIRSDYRLTDSESYEFDQNGNPKVFLNNLIGIIEDGKLIRAWGTQRDITDRKRAELNSQFLSQLDQRLRQLSTSAAMVQETLKSLGEYLKIDRCLWDRIDWEAGVAIIEQDWCREDTVSIVGTYQISNFILPELFNLFRMGQSAVVEDVQTYPYTASCVDNFVPLNVRAFISIPCVHEGRLVRTLAVHSKTIRKWQPDEIMLLQEVVARLWSLIEHTRVLEALHKSETELRHLADAMPQIVWISKADGELEFINRRWLEYTGLTLEQSRDRAQISRLIPLEDNQQLERDFAHAQATRSPYQSQFRLQQTDGSLRYFLARATPIKDGQGNVRKWYGTSTDITELKQLEAERTQLLAKEQAARESAESANRIKDEFLAVLSHELRSPLNPILGWARLLQTGNLDAARTQQALSTIERNAKLQSELIEDLLDVSRILRGKLNLNVSSVDLATTVKAAVETVRLAAEAKSIHIEVQLNSAIGLVSGDTTRLQQVVWNLLSNAVKFTPAGGRVEVRLEQIESSDWQHTNEAADARSSFHPSPLPLIASQAHAQITVSDTGKGIDSNFLPHVFDYFRQADSATTRQFGGLGLGLAIVRHLVELHGGTIRADSPGDDLGATFTVRLPVAPMQQTVDQISQSAQPSLSSLKGIQILVVDDDSDTRNYIEFLLEQVEATVITAASAAEALAKLQQTRPDLLLSDIGMPEMDGYMLMRQVRSPPPEQGGNIPAIALTAYAGEVDQQHALAVGFQRHIAKPVDPEALIKVIAALL</sequence>
<keyword evidence="5" id="KW-0808">Transferase</keyword>
<dbReference type="CDD" id="cd00130">
    <property type="entry name" value="PAS"/>
    <property type="match status" value="1"/>
</dbReference>
<evidence type="ECO:0000256" key="4">
    <source>
        <dbReference type="ARBA" id="ARBA00022553"/>
    </source>
</evidence>
<dbReference type="FunFam" id="3.30.450.20:FF:000099">
    <property type="entry name" value="Sensory box sensor histidine kinase"/>
    <property type="match status" value="1"/>
</dbReference>
<dbReference type="NCBIfam" id="TIGR00229">
    <property type="entry name" value="sensory_box"/>
    <property type="match status" value="1"/>
</dbReference>
<dbReference type="CDD" id="cd00082">
    <property type="entry name" value="HisKA"/>
    <property type="match status" value="1"/>
</dbReference>
<dbReference type="SMART" id="SM00086">
    <property type="entry name" value="PAC"/>
    <property type="match status" value="2"/>
</dbReference>
<dbReference type="SMART" id="SM00388">
    <property type="entry name" value="HisKA"/>
    <property type="match status" value="1"/>
</dbReference>
<feature type="compositionally biased region" description="Acidic residues" evidence="12">
    <location>
        <begin position="17"/>
        <end position="27"/>
    </location>
</feature>
<dbReference type="InterPro" id="IPR005467">
    <property type="entry name" value="His_kinase_dom"/>
</dbReference>
<protein>
    <recommendedName>
        <fullName evidence="10">Circadian input-output histidine kinase CikA</fullName>
        <ecNumber evidence="3">2.7.13.3</ecNumber>
    </recommendedName>
</protein>
<dbReference type="EC" id="2.7.13.3" evidence="3"/>
<evidence type="ECO:0000256" key="5">
    <source>
        <dbReference type="ARBA" id="ARBA00022679"/>
    </source>
</evidence>
<dbReference type="InterPro" id="IPR013655">
    <property type="entry name" value="PAS_fold_3"/>
</dbReference>
<dbReference type="InterPro" id="IPR004358">
    <property type="entry name" value="Sig_transdc_His_kin-like_C"/>
</dbReference>
<dbReference type="SUPFAM" id="SSF47384">
    <property type="entry name" value="Homodimeric domain of signal transducing histidine kinase"/>
    <property type="match status" value="1"/>
</dbReference>
<dbReference type="SMART" id="SM00091">
    <property type="entry name" value="PAS"/>
    <property type="match status" value="2"/>
</dbReference>
<dbReference type="PROSITE" id="PS50113">
    <property type="entry name" value="PAC"/>
    <property type="match status" value="1"/>
</dbReference>
<dbReference type="CDD" id="cd17580">
    <property type="entry name" value="REC_2_DhkD-like"/>
    <property type="match status" value="1"/>
</dbReference>